<dbReference type="Proteomes" id="UP000011971">
    <property type="component" value="Unassembled WGS sequence"/>
</dbReference>
<dbReference type="AlphaFoldDB" id="M5K2A8"/>
<gene>
    <name evidence="2" type="ORF">D584_01433</name>
</gene>
<accession>M5K2A8</accession>
<evidence type="ECO:0000313" key="2">
    <source>
        <dbReference type="EMBL" id="ELT51014.1"/>
    </source>
</evidence>
<dbReference type="RefSeq" id="WP_006470408.1">
    <property type="nucleotide sequence ID" value="NZ_AOGE01000005.1"/>
</dbReference>
<sequence>MSLVPLALRIITVKALTNATLAGARVFDSALEPVDQKSREEAAPVIVVYTDDDKLNITGRDFLNGERELQLTLEFACAQQVNINVDGDTVPAFEIPHTDAGLEVSLNLMRRQAFRVLLTDQGPWARLWRSFALAPSTALARRGAGADKGTRYAAQQVIITTETLSEPAFGKPAEGVWLELLAALDADPDPGLKQLAKIIRAEIEIPSLPEWRSAIAELGVNAETGDAIGIVPVLNPTNPEDSAVKITGATVETGGESWPLDEQSIGEALGPESS</sequence>
<name>M5K2A8_9HYPH</name>
<reference evidence="2 3" key="1">
    <citation type="journal article" date="2013" name="Gut Pathog.">
        <title>Draft genome of Ochrobactrum intermedium strain M86 isolated from non-ulcer dyspeptic individual from India.</title>
        <authorList>
            <person name="Kulkarni G."/>
            <person name="Dhotre D."/>
            <person name="Dharne M."/>
            <person name="Shetty S."/>
            <person name="Chowdhury S."/>
            <person name="Misra V."/>
            <person name="Misra S."/>
            <person name="Patole M."/>
            <person name="Shouche Y."/>
        </authorList>
    </citation>
    <scope>NUCLEOTIDE SEQUENCE [LARGE SCALE GENOMIC DNA]</scope>
    <source>
        <strain evidence="2 3">M86</strain>
    </source>
</reference>
<organism evidence="2 3">
    <name type="scientific">Brucella intermedia M86</name>
    <dbReference type="NCBI Taxonomy" id="1234597"/>
    <lineage>
        <taxon>Bacteria</taxon>
        <taxon>Pseudomonadati</taxon>
        <taxon>Pseudomonadota</taxon>
        <taxon>Alphaproteobacteria</taxon>
        <taxon>Hyphomicrobiales</taxon>
        <taxon>Brucellaceae</taxon>
        <taxon>Brucella/Ochrobactrum group</taxon>
        <taxon>Brucella</taxon>
    </lineage>
</organism>
<evidence type="ECO:0000256" key="1">
    <source>
        <dbReference type="SAM" id="MobiDB-lite"/>
    </source>
</evidence>
<proteinExistence type="predicted"/>
<comment type="caution">
    <text evidence="2">The sequence shown here is derived from an EMBL/GenBank/DDBJ whole genome shotgun (WGS) entry which is preliminary data.</text>
</comment>
<dbReference type="EMBL" id="AOGE01000005">
    <property type="protein sequence ID" value="ELT51014.1"/>
    <property type="molecule type" value="Genomic_DNA"/>
</dbReference>
<dbReference type="PATRIC" id="fig|1234597.4.peg.293"/>
<evidence type="ECO:0000313" key="3">
    <source>
        <dbReference type="Proteomes" id="UP000011971"/>
    </source>
</evidence>
<dbReference type="OrthoDB" id="7841151at2"/>
<feature type="region of interest" description="Disordered" evidence="1">
    <location>
        <begin position="252"/>
        <end position="274"/>
    </location>
</feature>
<protein>
    <submittedName>
        <fullName evidence="2">Uncharacterized protein</fullName>
    </submittedName>
</protein>